<feature type="compositionally biased region" description="Low complexity" evidence="1">
    <location>
        <begin position="1"/>
        <end position="14"/>
    </location>
</feature>
<evidence type="ECO:0000256" key="1">
    <source>
        <dbReference type="SAM" id="MobiDB-lite"/>
    </source>
</evidence>
<proteinExistence type="predicted"/>
<dbReference type="EMBL" id="JARAKF010000006">
    <property type="protein sequence ID" value="MDU9001722.1"/>
    <property type="molecule type" value="Genomic_DNA"/>
</dbReference>
<gene>
    <name evidence="2" type="ORF">PU648_57905</name>
</gene>
<protein>
    <submittedName>
        <fullName evidence="2">Uncharacterized protein</fullName>
    </submittedName>
</protein>
<sequence length="246" mass="26961">MADTPAVTADPADIPAREPLPGTPLIAHRIPAWGIAGPYIHMDKADIHATYAQVAGRAGDYPARTAGFGRQTEGQGLDNFLRGNLNFWLSSEARMTDDGVIRYRQTRNHSTTTFIPDKTSGILINRPDEQVAAAAYRVTGPNGITQVWRGRAVRDAIARCRRKPVVGWPAGWAHLMPDASVRFDPGGFPWSTPDIYTAEPADEPDTWGAPCAECAYPESEHDLSRLWPRSRADGTGCTCWAYTEQT</sequence>
<reference evidence="2 3" key="1">
    <citation type="submission" date="2023-02" db="EMBL/GenBank/DDBJ databases">
        <authorList>
            <person name="Maleckis M."/>
        </authorList>
    </citation>
    <scope>NUCLEOTIDE SEQUENCE [LARGE SCALE GENOMIC DNA]</scope>
    <source>
        <strain evidence="2 3">P8-A2</strain>
    </source>
</reference>
<organism evidence="2 3">
    <name type="scientific">Streptomyces mirabilis</name>
    <dbReference type="NCBI Taxonomy" id="68239"/>
    <lineage>
        <taxon>Bacteria</taxon>
        <taxon>Bacillati</taxon>
        <taxon>Actinomycetota</taxon>
        <taxon>Actinomycetes</taxon>
        <taxon>Kitasatosporales</taxon>
        <taxon>Streptomycetaceae</taxon>
        <taxon>Streptomyces</taxon>
    </lineage>
</organism>
<dbReference type="RefSeq" id="WP_316738660.1">
    <property type="nucleotide sequence ID" value="NZ_JARAKF010000006.1"/>
</dbReference>
<feature type="region of interest" description="Disordered" evidence="1">
    <location>
        <begin position="1"/>
        <end position="21"/>
    </location>
</feature>
<comment type="caution">
    <text evidence="2">The sequence shown here is derived from an EMBL/GenBank/DDBJ whole genome shotgun (WGS) entry which is preliminary data.</text>
</comment>
<dbReference type="Proteomes" id="UP001257627">
    <property type="component" value="Unassembled WGS sequence"/>
</dbReference>
<accession>A0ABU3V6C8</accession>
<evidence type="ECO:0000313" key="2">
    <source>
        <dbReference type="EMBL" id="MDU9001722.1"/>
    </source>
</evidence>
<keyword evidence="3" id="KW-1185">Reference proteome</keyword>
<evidence type="ECO:0000313" key="3">
    <source>
        <dbReference type="Proteomes" id="UP001257627"/>
    </source>
</evidence>
<name>A0ABU3V6C8_9ACTN</name>